<evidence type="ECO:0000256" key="12">
    <source>
        <dbReference type="ARBA" id="ARBA00048798"/>
    </source>
</evidence>
<evidence type="ECO:0000256" key="1">
    <source>
        <dbReference type="ARBA" id="ARBA00001933"/>
    </source>
</evidence>
<comment type="similarity">
    <text evidence="6">Belongs to the class-IV pyridoxal-phosphate-dependent aminotransferase family.</text>
</comment>
<comment type="caution">
    <text evidence="14">The sequence shown here is derived from an EMBL/GenBank/DDBJ whole genome shotgun (WGS) entry which is preliminary data.</text>
</comment>
<proteinExistence type="inferred from homology"/>
<comment type="pathway">
    <text evidence="5">Amino-acid biosynthesis; L-leucine biosynthesis; L-leucine from 3-methyl-2-oxobutanoate: step 4/4.</text>
</comment>
<sequence>MTRYVYVNGEFVEAENARISIFDRGFLFADGVYEVTAVLNGRMIDFAPHLQRLRSSLAKLDMTLEMDDAAIEDLHQGLITRNRVENGVVYIQVTRGVAERDFAYPSDAEPTVIAFTQPRDYFGDRNAETGVKVVTTPDLRWVRRDIKSIALLPQAMGKQEAKKRGAYEAWMVEDGLVTEGTSSSAFIVTQEGVIVTRALGREILPGLTRSRLLSLIEEEKLPVDQRPFSVEEAVAAREAFLTSASSFVLPVVSINDYPVGDGEPGPIARRLRARYLDFATPA</sequence>
<comment type="catalytic activity">
    <reaction evidence="13">
        <text>L-leucine + 2-oxoglutarate = 4-methyl-2-oxopentanoate + L-glutamate</text>
        <dbReference type="Rhea" id="RHEA:18321"/>
        <dbReference type="ChEBI" id="CHEBI:16810"/>
        <dbReference type="ChEBI" id="CHEBI:17865"/>
        <dbReference type="ChEBI" id="CHEBI:29985"/>
        <dbReference type="ChEBI" id="CHEBI:57427"/>
        <dbReference type="EC" id="2.6.1.42"/>
    </reaction>
</comment>
<dbReference type="AlphaFoldDB" id="A0A397Q8Q6"/>
<organism evidence="14 15">
    <name type="scientific">Dichotomicrobium thermohalophilum</name>
    <dbReference type="NCBI Taxonomy" id="933063"/>
    <lineage>
        <taxon>Bacteria</taxon>
        <taxon>Pseudomonadati</taxon>
        <taxon>Pseudomonadota</taxon>
        <taxon>Alphaproteobacteria</taxon>
        <taxon>Hyphomicrobiales</taxon>
        <taxon>Hyphomicrobiaceae</taxon>
        <taxon>Dichotomicrobium</taxon>
    </lineage>
</organism>
<evidence type="ECO:0000256" key="6">
    <source>
        <dbReference type="ARBA" id="ARBA00009320"/>
    </source>
</evidence>
<reference evidence="14 15" key="1">
    <citation type="submission" date="2018-08" db="EMBL/GenBank/DDBJ databases">
        <title>Genomic Encyclopedia of Archaeal and Bacterial Type Strains, Phase II (KMG-II): from individual species to whole genera.</title>
        <authorList>
            <person name="Goeker M."/>
        </authorList>
    </citation>
    <scope>NUCLEOTIDE SEQUENCE [LARGE SCALE GENOMIC DNA]</scope>
    <source>
        <strain evidence="14 15">DSM 5002</strain>
    </source>
</reference>
<comment type="catalytic activity">
    <reaction evidence="11">
        <text>L-valine + 2-oxoglutarate = 3-methyl-2-oxobutanoate + L-glutamate</text>
        <dbReference type="Rhea" id="RHEA:24813"/>
        <dbReference type="ChEBI" id="CHEBI:11851"/>
        <dbReference type="ChEBI" id="CHEBI:16810"/>
        <dbReference type="ChEBI" id="CHEBI:29985"/>
        <dbReference type="ChEBI" id="CHEBI:57762"/>
        <dbReference type="EC" id="2.6.1.42"/>
    </reaction>
</comment>
<dbReference type="FunFam" id="3.20.10.10:FF:000002">
    <property type="entry name" value="D-alanine aminotransferase"/>
    <property type="match status" value="1"/>
</dbReference>
<evidence type="ECO:0000256" key="11">
    <source>
        <dbReference type="ARBA" id="ARBA00048212"/>
    </source>
</evidence>
<dbReference type="Gene3D" id="3.20.10.10">
    <property type="entry name" value="D-amino Acid Aminotransferase, subunit A, domain 2"/>
    <property type="match status" value="1"/>
</dbReference>
<dbReference type="GO" id="GO:0004084">
    <property type="term" value="F:branched-chain-amino-acid transaminase activity"/>
    <property type="evidence" value="ECO:0007669"/>
    <property type="project" value="UniProtKB-EC"/>
</dbReference>
<dbReference type="InterPro" id="IPR043132">
    <property type="entry name" value="BCAT-like_C"/>
</dbReference>
<dbReference type="GO" id="GO:0005829">
    <property type="term" value="C:cytosol"/>
    <property type="evidence" value="ECO:0007669"/>
    <property type="project" value="TreeGrafter"/>
</dbReference>
<comment type="catalytic activity">
    <reaction evidence="12">
        <text>L-isoleucine + 2-oxoglutarate = (S)-3-methyl-2-oxopentanoate + L-glutamate</text>
        <dbReference type="Rhea" id="RHEA:24801"/>
        <dbReference type="ChEBI" id="CHEBI:16810"/>
        <dbReference type="ChEBI" id="CHEBI:29985"/>
        <dbReference type="ChEBI" id="CHEBI:35146"/>
        <dbReference type="ChEBI" id="CHEBI:58045"/>
        <dbReference type="EC" id="2.6.1.42"/>
    </reaction>
</comment>
<dbReference type="GO" id="GO:0008652">
    <property type="term" value="P:amino acid biosynthetic process"/>
    <property type="evidence" value="ECO:0007669"/>
    <property type="project" value="UniProtKB-ARBA"/>
</dbReference>
<evidence type="ECO:0000256" key="13">
    <source>
        <dbReference type="ARBA" id="ARBA00049229"/>
    </source>
</evidence>
<keyword evidence="10" id="KW-0100">Branched-chain amino acid biosynthesis</keyword>
<protein>
    <recommendedName>
        <fullName evidence="8">Probable branched-chain-amino-acid aminotransferase</fullName>
        <ecNumber evidence="7">2.6.1.42</ecNumber>
    </recommendedName>
</protein>
<evidence type="ECO:0000313" key="14">
    <source>
        <dbReference type="EMBL" id="RIA56205.1"/>
    </source>
</evidence>
<dbReference type="CDD" id="cd01558">
    <property type="entry name" value="D-AAT_like"/>
    <property type="match status" value="1"/>
</dbReference>
<evidence type="ECO:0000256" key="3">
    <source>
        <dbReference type="ARBA" id="ARBA00004824"/>
    </source>
</evidence>
<dbReference type="OrthoDB" id="9805628at2"/>
<dbReference type="InterPro" id="IPR001544">
    <property type="entry name" value="Aminotrans_IV"/>
</dbReference>
<dbReference type="Proteomes" id="UP000266273">
    <property type="component" value="Unassembled WGS sequence"/>
</dbReference>
<dbReference type="GO" id="GO:0009082">
    <property type="term" value="P:branched-chain amino acid biosynthetic process"/>
    <property type="evidence" value="ECO:0007669"/>
    <property type="project" value="UniProtKB-KW"/>
</dbReference>
<dbReference type="InterPro" id="IPR043131">
    <property type="entry name" value="BCAT-like_N"/>
</dbReference>
<gene>
    <name evidence="14" type="ORF">BXY53_1307</name>
</gene>
<keyword evidence="10" id="KW-0028">Amino-acid biosynthesis</keyword>
<keyword evidence="9" id="KW-0663">Pyridoxal phosphate</keyword>
<dbReference type="EMBL" id="QXDF01000001">
    <property type="protein sequence ID" value="RIA56205.1"/>
    <property type="molecule type" value="Genomic_DNA"/>
</dbReference>
<evidence type="ECO:0000313" key="15">
    <source>
        <dbReference type="Proteomes" id="UP000266273"/>
    </source>
</evidence>
<evidence type="ECO:0000256" key="5">
    <source>
        <dbReference type="ARBA" id="ARBA00005072"/>
    </source>
</evidence>
<comment type="pathway">
    <text evidence="4">Amino-acid biosynthesis; L-valine biosynthesis; L-valine from pyruvate: step 4/4.</text>
</comment>
<dbReference type="InterPro" id="IPR050571">
    <property type="entry name" value="Class-IV_PLP-Dep_Aminotrnsfr"/>
</dbReference>
<comment type="cofactor">
    <cofactor evidence="1">
        <name>pyridoxal 5'-phosphate</name>
        <dbReference type="ChEBI" id="CHEBI:597326"/>
    </cofactor>
</comment>
<dbReference type="SUPFAM" id="SSF56752">
    <property type="entry name" value="D-aminoacid aminotransferase-like PLP-dependent enzymes"/>
    <property type="match status" value="1"/>
</dbReference>
<dbReference type="Pfam" id="PF01063">
    <property type="entry name" value="Aminotran_4"/>
    <property type="match status" value="1"/>
</dbReference>
<keyword evidence="15" id="KW-1185">Reference proteome</keyword>
<evidence type="ECO:0000256" key="9">
    <source>
        <dbReference type="ARBA" id="ARBA00022898"/>
    </source>
</evidence>
<evidence type="ECO:0000256" key="2">
    <source>
        <dbReference type="ARBA" id="ARBA00003109"/>
    </source>
</evidence>
<name>A0A397Q8Q6_9HYPH</name>
<evidence type="ECO:0000256" key="10">
    <source>
        <dbReference type="ARBA" id="ARBA00023304"/>
    </source>
</evidence>
<evidence type="ECO:0000256" key="7">
    <source>
        <dbReference type="ARBA" id="ARBA00013053"/>
    </source>
</evidence>
<dbReference type="EC" id="2.6.1.42" evidence="7"/>
<dbReference type="Gene3D" id="3.30.470.10">
    <property type="match status" value="1"/>
</dbReference>
<evidence type="ECO:0000256" key="4">
    <source>
        <dbReference type="ARBA" id="ARBA00004931"/>
    </source>
</evidence>
<comment type="function">
    <text evidence="2">Acts on leucine, isoleucine and valine.</text>
</comment>
<comment type="pathway">
    <text evidence="3">Amino-acid biosynthesis; L-isoleucine biosynthesis; L-isoleucine from 2-oxobutanoate: step 4/4.</text>
</comment>
<dbReference type="NCBIfam" id="NF005209">
    <property type="entry name" value="PRK06680.1"/>
    <property type="match status" value="1"/>
</dbReference>
<accession>A0A397Q8Q6</accession>
<evidence type="ECO:0000256" key="8">
    <source>
        <dbReference type="ARBA" id="ARBA00014472"/>
    </source>
</evidence>
<dbReference type="InterPro" id="IPR036038">
    <property type="entry name" value="Aminotransferase-like"/>
</dbReference>
<dbReference type="RefSeq" id="WP_119061024.1">
    <property type="nucleotide sequence ID" value="NZ_QXDF01000001.1"/>
</dbReference>
<dbReference type="PANTHER" id="PTHR42743:SF11">
    <property type="entry name" value="AMINODEOXYCHORISMATE LYASE"/>
    <property type="match status" value="1"/>
</dbReference>
<dbReference type="PANTHER" id="PTHR42743">
    <property type="entry name" value="AMINO-ACID AMINOTRANSFERASE"/>
    <property type="match status" value="1"/>
</dbReference>